<organism evidence="9 10">
    <name type="scientific">Labilibaculum filiforme</name>
    <dbReference type="NCBI Taxonomy" id="1940526"/>
    <lineage>
        <taxon>Bacteria</taxon>
        <taxon>Pseudomonadati</taxon>
        <taxon>Bacteroidota</taxon>
        <taxon>Bacteroidia</taxon>
        <taxon>Marinilabiliales</taxon>
        <taxon>Marinifilaceae</taxon>
        <taxon>Labilibaculum</taxon>
    </lineage>
</organism>
<dbReference type="AlphaFoldDB" id="A0A2N3I689"/>
<feature type="transmembrane region" description="Helical" evidence="8">
    <location>
        <begin position="148"/>
        <end position="174"/>
    </location>
</feature>
<evidence type="ECO:0000256" key="5">
    <source>
        <dbReference type="ARBA" id="ARBA00022692"/>
    </source>
</evidence>
<keyword evidence="5 8" id="KW-0812">Transmembrane</keyword>
<dbReference type="PANTHER" id="PTHR21716:SF53">
    <property type="entry name" value="PERMEASE PERM-RELATED"/>
    <property type="match status" value="1"/>
</dbReference>
<comment type="similarity">
    <text evidence="2">Belongs to the autoinducer-2 exporter (AI-2E) (TC 2.A.86) family.</text>
</comment>
<name>A0A2N3I689_9BACT</name>
<evidence type="ECO:0000256" key="4">
    <source>
        <dbReference type="ARBA" id="ARBA00022475"/>
    </source>
</evidence>
<feature type="transmembrane region" description="Helical" evidence="8">
    <location>
        <begin position="319"/>
        <end position="345"/>
    </location>
</feature>
<dbReference type="OrthoDB" id="9793390at2"/>
<keyword evidence="3" id="KW-0813">Transport</keyword>
<feature type="transmembrane region" description="Helical" evidence="8">
    <location>
        <begin position="277"/>
        <end position="299"/>
    </location>
</feature>
<feature type="transmembrane region" description="Helical" evidence="8">
    <location>
        <begin position="61"/>
        <end position="83"/>
    </location>
</feature>
<dbReference type="Proteomes" id="UP000233535">
    <property type="component" value="Unassembled WGS sequence"/>
</dbReference>
<evidence type="ECO:0000256" key="1">
    <source>
        <dbReference type="ARBA" id="ARBA00004651"/>
    </source>
</evidence>
<feature type="transmembrane region" description="Helical" evidence="8">
    <location>
        <begin position="240"/>
        <end position="270"/>
    </location>
</feature>
<keyword evidence="10" id="KW-1185">Reference proteome</keyword>
<keyword evidence="6 8" id="KW-1133">Transmembrane helix</keyword>
<evidence type="ECO:0000313" key="9">
    <source>
        <dbReference type="EMBL" id="PKQ65811.1"/>
    </source>
</evidence>
<sequence length="366" mass="40495">MNGKGKYFIVALGLILLGLLFWYFSNIVTYVLISVVLSFIGRPVVDFLNGLKFRKWHFPTVLSAAITLILLWMVMILFFRTFIPMVASQAQELSNIDVNAAVKSLEEPVQKIEAFVVKYSANGESFDLKAVMVKNISSFVKVSDVSDIFGSLIGTLGNAFIALFSISFITFFFLKDSSLFTDGVVLMVPARNEDGVRHVLERIKNLLMRYFVGLFFEIILVGFMITIGLTIVGLPFSTAVVIGLFAGVMNVIPYIGPIIGACFGLIIGIATNLDADFYTGVVPILGYMAIVFAAVQVIDNILFQPLIYSNSVNAHPLEIFIVIIMAGSMAGILGMMLAIPAYTIMRVIAKEFFNKYRFVKKLTEKI</sequence>
<comment type="subcellular location">
    <subcellularLocation>
        <location evidence="1">Cell membrane</location>
        <topology evidence="1">Multi-pass membrane protein</topology>
    </subcellularLocation>
</comment>
<dbReference type="InterPro" id="IPR002549">
    <property type="entry name" value="AI-2E-like"/>
</dbReference>
<dbReference type="RefSeq" id="WP_101259744.1">
    <property type="nucleotide sequence ID" value="NZ_MVDD01000001.1"/>
</dbReference>
<accession>A0A2N3I689</accession>
<evidence type="ECO:0000256" key="3">
    <source>
        <dbReference type="ARBA" id="ARBA00022448"/>
    </source>
</evidence>
<keyword evidence="7 8" id="KW-0472">Membrane</keyword>
<dbReference type="GO" id="GO:0005886">
    <property type="term" value="C:plasma membrane"/>
    <property type="evidence" value="ECO:0007669"/>
    <property type="project" value="UniProtKB-SubCell"/>
</dbReference>
<feature type="transmembrane region" description="Helical" evidence="8">
    <location>
        <begin position="210"/>
        <end position="234"/>
    </location>
</feature>
<proteinExistence type="inferred from homology"/>
<evidence type="ECO:0000256" key="7">
    <source>
        <dbReference type="ARBA" id="ARBA00023136"/>
    </source>
</evidence>
<evidence type="ECO:0000256" key="8">
    <source>
        <dbReference type="SAM" id="Phobius"/>
    </source>
</evidence>
<feature type="transmembrane region" description="Helical" evidence="8">
    <location>
        <begin position="30"/>
        <end position="49"/>
    </location>
</feature>
<reference evidence="9 10" key="1">
    <citation type="journal article" date="2017" name="Front. Microbiol.">
        <title>Labilibaculum manganireducens gen. nov., sp. nov. and Labilibaculum filiforme sp. nov., Novel Bacteroidetes Isolated from Subsurface Sediments of the Baltic Sea.</title>
        <authorList>
            <person name="Vandieken V."/>
            <person name="Marshall I.P."/>
            <person name="Niemann H."/>
            <person name="Engelen B."/>
            <person name="Cypionka H."/>
        </authorList>
    </citation>
    <scope>NUCLEOTIDE SEQUENCE [LARGE SCALE GENOMIC DNA]</scope>
    <source>
        <strain evidence="9 10">59.16B</strain>
    </source>
</reference>
<dbReference type="EMBL" id="MVDD01000001">
    <property type="protein sequence ID" value="PKQ65811.1"/>
    <property type="molecule type" value="Genomic_DNA"/>
</dbReference>
<feature type="transmembrane region" description="Helical" evidence="8">
    <location>
        <begin position="7"/>
        <end position="24"/>
    </location>
</feature>
<dbReference type="Pfam" id="PF01594">
    <property type="entry name" value="AI-2E_transport"/>
    <property type="match status" value="1"/>
</dbReference>
<keyword evidence="4" id="KW-1003">Cell membrane</keyword>
<gene>
    <name evidence="9" type="ORF">BZG02_02050</name>
</gene>
<protein>
    <submittedName>
        <fullName evidence="9">AI-2E family transporter</fullName>
    </submittedName>
</protein>
<evidence type="ECO:0000313" key="10">
    <source>
        <dbReference type="Proteomes" id="UP000233535"/>
    </source>
</evidence>
<evidence type="ECO:0000256" key="6">
    <source>
        <dbReference type="ARBA" id="ARBA00022989"/>
    </source>
</evidence>
<comment type="caution">
    <text evidence="9">The sequence shown here is derived from an EMBL/GenBank/DDBJ whole genome shotgun (WGS) entry which is preliminary data.</text>
</comment>
<evidence type="ECO:0000256" key="2">
    <source>
        <dbReference type="ARBA" id="ARBA00009773"/>
    </source>
</evidence>
<dbReference type="PANTHER" id="PTHR21716">
    <property type="entry name" value="TRANSMEMBRANE PROTEIN"/>
    <property type="match status" value="1"/>
</dbReference>